<organism evidence="2 3">
    <name type="scientific">Pacificitalea manganoxidans</name>
    <dbReference type="NCBI Taxonomy" id="1411902"/>
    <lineage>
        <taxon>Bacteria</taxon>
        <taxon>Pseudomonadati</taxon>
        <taxon>Pseudomonadota</taxon>
        <taxon>Alphaproteobacteria</taxon>
        <taxon>Rhodobacterales</taxon>
        <taxon>Paracoccaceae</taxon>
        <taxon>Pacificitalea</taxon>
    </lineage>
</organism>
<dbReference type="InterPro" id="IPR015814">
    <property type="entry name" value="Pgluconate_DH_NAD-bd_C"/>
</dbReference>
<name>A0A291LY13_9RHOB</name>
<dbReference type="AlphaFoldDB" id="A0A291LY13"/>
<dbReference type="SUPFAM" id="SSF48179">
    <property type="entry name" value="6-phosphogluconate dehydrogenase C-terminal domain-like"/>
    <property type="match status" value="1"/>
</dbReference>
<evidence type="ECO:0000259" key="1">
    <source>
        <dbReference type="Pfam" id="PF09130"/>
    </source>
</evidence>
<reference evidence="2 3" key="1">
    <citation type="submission" date="2017-05" db="EMBL/GenBank/DDBJ databases">
        <title>Comparative genomic and metabolic analysis of manganese-oxidizing mechanisms in Celeribater manganoxidans DY25T: its adaption to the environment of polymetallic nodule.</title>
        <authorList>
            <person name="Wang X."/>
        </authorList>
    </citation>
    <scope>NUCLEOTIDE SEQUENCE [LARGE SCALE GENOMIC DNA]</scope>
    <source>
        <strain evidence="2 3">DY25</strain>
    </source>
</reference>
<evidence type="ECO:0000313" key="3">
    <source>
        <dbReference type="Proteomes" id="UP000219050"/>
    </source>
</evidence>
<dbReference type="Proteomes" id="UP000219050">
    <property type="component" value="Chromosome"/>
</dbReference>
<feature type="domain" description="Phosphogluconate dehydrogenase NAD-binding putative C-terminal" evidence="1">
    <location>
        <begin position="218"/>
        <end position="262"/>
    </location>
</feature>
<dbReference type="EMBL" id="CP021404">
    <property type="protein sequence ID" value="ATI41582.1"/>
    <property type="molecule type" value="Genomic_DNA"/>
</dbReference>
<protein>
    <recommendedName>
        <fullName evidence="1">Phosphogluconate dehydrogenase NAD-binding putative C-terminal domain-containing protein</fullName>
    </recommendedName>
</protein>
<gene>
    <name evidence="2" type="ORF">CBW24_05910</name>
</gene>
<proteinExistence type="predicted"/>
<dbReference type="Pfam" id="PF09130">
    <property type="entry name" value="DUF1932"/>
    <property type="match status" value="1"/>
</dbReference>
<dbReference type="RefSeq" id="WP_097372980.1">
    <property type="nucleotide sequence ID" value="NZ_CP021404.1"/>
</dbReference>
<evidence type="ECO:0000313" key="2">
    <source>
        <dbReference type="EMBL" id="ATI41582.1"/>
    </source>
</evidence>
<dbReference type="InterPro" id="IPR036291">
    <property type="entry name" value="NAD(P)-bd_dom_sf"/>
</dbReference>
<dbReference type="SUPFAM" id="SSF51735">
    <property type="entry name" value="NAD(P)-binding Rossmann-fold domains"/>
    <property type="match status" value="1"/>
</dbReference>
<dbReference type="InterPro" id="IPR013328">
    <property type="entry name" value="6PGD_dom2"/>
</dbReference>
<dbReference type="OrthoDB" id="4333at2"/>
<dbReference type="KEGG" id="cmag:CBW24_05910"/>
<dbReference type="Gene3D" id="1.10.1040.10">
    <property type="entry name" value="N-(1-d-carboxylethyl)-l-norvaline Dehydrogenase, domain 2"/>
    <property type="match status" value="1"/>
</dbReference>
<keyword evidence="3" id="KW-1185">Reference proteome</keyword>
<accession>A0A291LY13</accession>
<sequence length="299" mass="30356">MNDTDRAGAPRLLVVGYGAAGRAYAGAFAAAGATVRAVDPQADPAAISHAGALGITLGTALPATLEQTDLTIVLTPAAASDAVLAGLGALPGDGPILDLTSSAPDAMRAAAAQIGARFIDGTVLGAVGLSGVATPMILAGPMAAQAAAMLGPLGCRVTCLDQAEPGAASELKLLRSVFMKGLEALFVELKLCAAMLDHDDRLRLMLWDLGEVEMFGFLNEMLRTHPRHAERRLHEVEAAGSMIAAHGLATPMTEATRTLFARSARAPDAAPGTPTAAPVPDTDPASALDWLLARAATAA</sequence>
<dbReference type="InterPro" id="IPR008927">
    <property type="entry name" value="6-PGluconate_DH-like_C_sf"/>
</dbReference>
<dbReference type="Gene3D" id="3.40.50.720">
    <property type="entry name" value="NAD(P)-binding Rossmann-like Domain"/>
    <property type="match status" value="1"/>
</dbReference>